<feature type="compositionally biased region" description="Polar residues" evidence="1">
    <location>
        <begin position="7"/>
        <end position="50"/>
    </location>
</feature>
<dbReference type="Proteomes" id="UP000887540">
    <property type="component" value="Unplaced"/>
</dbReference>
<name>A0A914C840_9BILA</name>
<proteinExistence type="predicted"/>
<evidence type="ECO:0000313" key="2">
    <source>
        <dbReference type="Proteomes" id="UP000887540"/>
    </source>
</evidence>
<keyword evidence="2" id="KW-1185">Reference proteome</keyword>
<evidence type="ECO:0000313" key="3">
    <source>
        <dbReference type="WBParaSite" id="ACRNAN_Path_532.g2018.t1"/>
    </source>
</evidence>
<feature type="compositionally biased region" description="Basic and acidic residues" evidence="1">
    <location>
        <begin position="60"/>
        <end position="79"/>
    </location>
</feature>
<organism evidence="2 3">
    <name type="scientific">Acrobeloides nanus</name>
    <dbReference type="NCBI Taxonomy" id="290746"/>
    <lineage>
        <taxon>Eukaryota</taxon>
        <taxon>Metazoa</taxon>
        <taxon>Ecdysozoa</taxon>
        <taxon>Nematoda</taxon>
        <taxon>Chromadorea</taxon>
        <taxon>Rhabditida</taxon>
        <taxon>Tylenchina</taxon>
        <taxon>Cephalobomorpha</taxon>
        <taxon>Cephaloboidea</taxon>
        <taxon>Cephalobidae</taxon>
        <taxon>Acrobeloides</taxon>
    </lineage>
</organism>
<evidence type="ECO:0000256" key="1">
    <source>
        <dbReference type="SAM" id="MobiDB-lite"/>
    </source>
</evidence>
<sequence length="79" mass="9164">MSERSVDQSIIGNRQQQRRQLAQGNYDNSLGQEQCQQQNRSFGQQSNRQVGSMMGDIDSYETREDQKFANLHRAGEWPD</sequence>
<dbReference type="AlphaFoldDB" id="A0A914C840"/>
<dbReference type="WBParaSite" id="ACRNAN_Path_532.g2018.t1">
    <property type="protein sequence ID" value="ACRNAN_Path_532.g2018.t1"/>
    <property type="gene ID" value="ACRNAN_Path_532.g2018"/>
</dbReference>
<accession>A0A914C840</accession>
<reference evidence="3" key="1">
    <citation type="submission" date="2022-11" db="UniProtKB">
        <authorList>
            <consortium name="WormBaseParasite"/>
        </authorList>
    </citation>
    <scope>IDENTIFICATION</scope>
</reference>
<feature type="region of interest" description="Disordered" evidence="1">
    <location>
        <begin position="1"/>
        <end position="79"/>
    </location>
</feature>
<protein>
    <submittedName>
        <fullName evidence="3">Uncharacterized protein</fullName>
    </submittedName>
</protein>